<dbReference type="RefSeq" id="WP_081991395.1">
    <property type="nucleotide sequence ID" value="NZ_JANX01000087.1"/>
</dbReference>
<dbReference type="InterPro" id="IPR014757">
    <property type="entry name" value="Tscrpt_reg_IclR_C"/>
</dbReference>
<evidence type="ECO:0000259" key="4">
    <source>
        <dbReference type="PROSITE" id="PS51077"/>
    </source>
</evidence>
<dbReference type="EMBL" id="JANX01000087">
    <property type="protein sequence ID" value="KGM34519.1"/>
    <property type="molecule type" value="Genomic_DNA"/>
</dbReference>
<dbReference type="SUPFAM" id="SSF55781">
    <property type="entry name" value="GAF domain-like"/>
    <property type="match status" value="1"/>
</dbReference>
<keyword evidence="3" id="KW-0804">Transcription</keyword>
<feature type="domain" description="HTH iclR-type" evidence="4">
    <location>
        <begin position="3"/>
        <end position="64"/>
    </location>
</feature>
<dbReference type="PROSITE" id="PS51078">
    <property type="entry name" value="ICLR_ED"/>
    <property type="match status" value="1"/>
</dbReference>
<evidence type="ECO:0000256" key="2">
    <source>
        <dbReference type="ARBA" id="ARBA00023125"/>
    </source>
</evidence>
<dbReference type="Proteomes" id="UP000029995">
    <property type="component" value="Unassembled WGS sequence"/>
</dbReference>
<dbReference type="PROSITE" id="PS51077">
    <property type="entry name" value="HTH_ICLR"/>
    <property type="match status" value="1"/>
</dbReference>
<sequence>MSGRGAERILDLLEWLAARAEPAALADVAQTLALPKSSTLLLLRLLVERGYAERMADGRYRLVRLPGDRPEGREAWAILLRLAAPHLNRAVEQSGESVFVAVLDGDEIRYLNKLLPDREIRYDRNIGPTRVPHQVSSGVVLLAGLPAAELTAYCGRLGLDAGQRRELQARAEAAARDGFHFNPQGVVEGASGVAAPILDGAGRAVAALNISGPHPRVVANLPKITRAVLDGAQAISAEIAKRSSNRSGRSTRT</sequence>
<dbReference type="InterPro" id="IPR036388">
    <property type="entry name" value="WH-like_DNA-bd_sf"/>
</dbReference>
<dbReference type="PANTHER" id="PTHR30136">
    <property type="entry name" value="HELIX-TURN-HELIX TRANSCRIPTIONAL REGULATOR, ICLR FAMILY"/>
    <property type="match status" value="1"/>
</dbReference>
<evidence type="ECO:0000313" key="6">
    <source>
        <dbReference type="EMBL" id="KGM34519.1"/>
    </source>
</evidence>
<keyword evidence="2" id="KW-0238">DNA-binding</keyword>
<comment type="caution">
    <text evidence="6">The sequence shown here is derived from an EMBL/GenBank/DDBJ whole genome shotgun (WGS) entry which is preliminary data.</text>
</comment>
<reference evidence="6 7" key="1">
    <citation type="submission" date="2014-01" db="EMBL/GenBank/DDBJ databases">
        <title>Genome sequence determination for a cystic fibrosis isolate, Inquilinus limosus.</title>
        <authorList>
            <person name="Pino M."/>
            <person name="Di Conza J."/>
            <person name="Gutkind G."/>
        </authorList>
    </citation>
    <scope>NUCLEOTIDE SEQUENCE [LARGE SCALE GENOMIC DNA]</scope>
    <source>
        <strain evidence="6 7">MP06</strain>
    </source>
</reference>
<dbReference type="GO" id="GO:0045892">
    <property type="term" value="P:negative regulation of DNA-templated transcription"/>
    <property type="evidence" value="ECO:0007669"/>
    <property type="project" value="TreeGrafter"/>
</dbReference>
<dbReference type="Gene3D" id="3.30.450.40">
    <property type="match status" value="1"/>
</dbReference>
<protein>
    <recommendedName>
        <fullName evidence="8">IclR family transcriptional regulator</fullName>
    </recommendedName>
</protein>
<accession>A0A0A0D8N7</accession>
<dbReference type="Pfam" id="PF09339">
    <property type="entry name" value="HTH_IclR"/>
    <property type="match status" value="1"/>
</dbReference>
<dbReference type="InterPro" id="IPR050707">
    <property type="entry name" value="HTH_MetabolicPath_Reg"/>
</dbReference>
<dbReference type="SMART" id="SM00346">
    <property type="entry name" value="HTH_ICLR"/>
    <property type="match status" value="1"/>
</dbReference>
<dbReference type="PANTHER" id="PTHR30136:SF24">
    <property type="entry name" value="HTH-TYPE TRANSCRIPTIONAL REPRESSOR ALLR"/>
    <property type="match status" value="1"/>
</dbReference>
<dbReference type="InterPro" id="IPR005471">
    <property type="entry name" value="Tscrpt_reg_IclR_N"/>
</dbReference>
<keyword evidence="1" id="KW-0805">Transcription regulation</keyword>
<dbReference type="Gene3D" id="1.10.10.10">
    <property type="entry name" value="Winged helix-like DNA-binding domain superfamily/Winged helix DNA-binding domain"/>
    <property type="match status" value="1"/>
</dbReference>
<dbReference type="InterPro" id="IPR029016">
    <property type="entry name" value="GAF-like_dom_sf"/>
</dbReference>
<gene>
    <name evidence="6" type="ORF">P409_09750</name>
</gene>
<evidence type="ECO:0000256" key="3">
    <source>
        <dbReference type="ARBA" id="ARBA00023163"/>
    </source>
</evidence>
<evidence type="ECO:0000313" key="7">
    <source>
        <dbReference type="Proteomes" id="UP000029995"/>
    </source>
</evidence>
<name>A0A0A0D8N7_9PROT</name>
<evidence type="ECO:0008006" key="8">
    <source>
        <dbReference type="Google" id="ProtNLM"/>
    </source>
</evidence>
<evidence type="ECO:0000256" key="1">
    <source>
        <dbReference type="ARBA" id="ARBA00023015"/>
    </source>
</evidence>
<dbReference type="Pfam" id="PF01614">
    <property type="entry name" value="IclR_C"/>
    <property type="match status" value="1"/>
</dbReference>
<dbReference type="OrthoDB" id="9807558at2"/>
<dbReference type="SUPFAM" id="SSF46785">
    <property type="entry name" value="Winged helix' DNA-binding domain"/>
    <property type="match status" value="1"/>
</dbReference>
<dbReference type="GO" id="GO:0003677">
    <property type="term" value="F:DNA binding"/>
    <property type="evidence" value="ECO:0007669"/>
    <property type="project" value="UniProtKB-KW"/>
</dbReference>
<dbReference type="GO" id="GO:0003700">
    <property type="term" value="F:DNA-binding transcription factor activity"/>
    <property type="evidence" value="ECO:0007669"/>
    <property type="project" value="TreeGrafter"/>
</dbReference>
<dbReference type="AlphaFoldDB" id="A0A0A0D8N7"/>
<feature type="domain" description="IclR-ED" evidence="5">
    <location>
        <begin position="61"/>
        <end position="249"/>
    </location>
</feature>
<organism evidence="6 7">
    <name type="scientific">Inquilinus limosus MP06</name>
    <dbReference type="NCBI Taxonomy" id="1398085"/>
    <lineage>
        <taxon>Bacteria</taxon>
        <taxon>Pseudomonadati</taxon>
        <taxon>Pseudomonadota</taxon>
        <taxon>Alphaproteobacteria</taxon>
        <taxon>Rhodospirillales</taxon>
        <taxon>Rhodospirillaceae</taxon>
        <taxon>Inquilinus</taxon>
    </lineage>
</organism>
<evidence type="ECO:0000259" key="5">
    <source>
        <dbReference type="PROSITE" id="PS51078"/>
    </source>
</evidence>
<proteinExistence type="predicted"/>
<dbReference type="InterPro" id="IPR036390">
    <property type="entry name" value="WH_DNA-bd_sf"/>
</dbReference>